<feature type="transmembrane region" description="Helical" evidence="6">
    <location>
        <begin position="321"/>
        <end position="343"/>
    </location>
</feature>
<feature type="domain" description="NADH:quinone oxidoreductase/Mrp antiporter transmembrane" evidence="7">
    <location>
        <begin position="141"/>
        <end position="418"/>
    </location>
</feature>
<keyword evidence="9" id="KW-0830">Ubiquinone</keyword>
<feature type="transmembrane region" description="Helical" evidence="6">
    <location>
        <begin position="682"/>
        <end position="704"/>
    </location>
</feature>
<evidence type="ECO:0000259" key="7">
    <source>
        <dbReference type="Pfam" id="PF00361"/>
    </source>
</evidence>
<evidence type="ECO:0000256" key="1">
    <source>
        <dbReference type="ARBA" id="ARBA00004127"/>
    </source>
</evidence>
<dbReference type="InterPro" id="IPR001750">
    <property type="entry name" value="ND/Mrp_TM"/>
</dbReference>
<keyword evidence="2 5" id="KW-0812">Transmembrane</keyword>
<evidence type="ECO:0000256" key="3">
    <source>
        <dbReference type="ARBA" id="ARBA00022989"/>
    </source>
</evidence>
<feature type="transmembrane region" description="Helical" evidence="6">
    <location>
        <begin position="178"/>
        <end position="198"/>
    </location>
</feature>
<keyword evidence="4 6" id="KW-0472">Membrane</keyword>
<evidence type="ECO:0000259" key="8">
    <source>
        <dbReference type="Pfam" id="PF00662"/>
    </source>
</evidence>
<dbReference type="Proteomes" id="UP000262583">
    <property type="component" value="Chromosome"/>
</dbReference>
<dbReference type="PRINTS" id="PR01435">
    <property type="entry name" value="NPOXDRDTASE5"/>
</dbReference>
<dbReference type="Gene3D" id="1.20.5.2700">
    <property type="match status" value="2"/>
</dbReference>
<sequence length="706" mass="77241">MELASLRPHVLLIPSLPIVGFALVSLFGRRLPRKGDWLATGIMGVVLGLSLYVFYHVFRQAAVHASLRLVVPWFDLSGGGRAMPIGALVDNLSAVMIVVVSTVSFLVHLYSIGYMHGDAKYVRFFAALQLFSAAMLGLVLSDNLFTLYISWEIMGFCSYLLIGHYFEKPSAANACLKAFMTTRIGDVLMFVGILIIFWKVGSLRFSDIFEAVRNGTLAGSWQLWAGLLLFGGAMGKSAQFPLHVWLPDAMEGPTPVSALIHAATMVAAGVYLMARSYLLLTPETFLVIAYIGGFTAIFAATIGVVMDDIKKVLAYSTVSQLGYMMLGLGVGGFVATGYTAGVYHLTTHAFFKACLFLGSGSVIHALHSQSLSEMGGLRKKMPITFVTFLVATLALTGLPPFSGFYTKDSIIAAAIELGLKEPKHALLPLFAVMAAFFTAFYMFRLIFLAFFGTPRNHHAFEHAHESPWVMTVPLMLLAVLSIYPVGGGAGNWFWSRNPTPSIESFAEHYGPSTIVSKEAMEHGPQPAFASTLTTWQKEEAAGDMHEEHLAHQAHQYAVAASLGVFALGVLLAWLVYIRRWIDPARVAARFAFLYRLLWNKYYVDEFYALVVIRPFLALCRTVARFDLRVIDGIVNFTGLFTRFLAWLVGIHDRVVVDGLVNGVADAVAAGGKNLSRLQTGRVGAYLAGLTVGVVLIAGFMFWMIGR</sequence>
<dbReference type="InterPro" id="IPR001516">
    <property type="entry name" value="Proton_antipo_N"/>
</dbReference>
<feature type="transmembrane region" description="Helical" evidence="6">
    <location>
        <begin position="38"/>
        <end position="58"/>
    </location>
</feature>
<dbReference type="GO" id="GO:0012505">
    <property type="term" value="C:endomembrane system"/>
    <property type="evidence" value="ECO:0007669"/>
    <property type="project" value="UniProtKB-SubCell"/>
</dbReference>
<dbReference type="PANTHER" id="PTHR42829:SF2">
    <property type="entry name" value="NADH-UBIQUINONE OXIDOREDUCTASE CHAIN 5"/>
    <property type="match status" value="1"/>
</dbReference>
<feature type="transmembrane region" description="Helical" evidence="6">
    <location>
        <begin position="556"/>
        <end position="576"/>
    </location>
</feature>
<evidence type="ECO:0000256" key="2">
    <source>
        <dbReference type="ARBA" id="ARBA00022692"/>
    </source>
</evidence>
<feature type="transmembrane region" description="Helical" evidence="6">
    <location>
        <begin position="147"/>
        <end position="166"/>
    </location>
</feature>
<name>A0A2Z4Y588_SUMC1</name>
<evidence type="ECO:0000256" key="4">
    <source>
        <dbReference type="ARBA" id="ARBA00023136"/>
    </source>
</evidence>
<feature type="transmembrane region" description="Helical" evidence="6">
    <location>
        <begin position="6"/>
        <end position="26"/>
    </location>
</feature>
<dbReference type="GO" id="GO:0015990">
    <property type="term" value="P:electron transport coupled proton transport"/>
    <property type="evidence" value="ECO:0007669"/>
    <property type="project" value="TreeGrafter"/>
</dbReference>
<dbReference type="InterPro" id="IPR018393">
    <property type="entry name" value="NADHpl_OxRdtase_5_subgr"/>
</dbReference>
<dbReference type="Pfam" id="PF00361">
    <property type="entry name" value="Proton_antipo_M"/>
    <property type="match status" value="1"/>
</dbReference>
<organism evidence="9 10">
    <name type="scientific">Sumerlaea chitinivorans</name>
    <dbReference type="NCBI Taxonomy" id="2250252"/>
    <lineage>
        <taxon>Bacteria</taxon>
        <taxon>Candidatus Sumerlaeota</taxon>
        <taxon>Candidatus Sumerlaeia</taxon>
        <taxon>Candidatus Sumerlaeales</taxon>
        <taxon>Candidatus Sumerlaeaceae</taxon>
        <taxon>Candidatus Sumerlaea</taxon>
    </lineage>
</organism>
<feature type="transmembrane region" description="Helical" evidence="6">
    <location>
        <begin position="256"/>
        <end position="274"/>
    </location>
</feature>
<evidence type="ECO:0000313" key="9">
    <source>
        <dbReference type="EMBL" id="AXA36116.1"/>
    </source>
</evidence>
<gene>
    <name evidence="9" type="ORF">BRCON_1339</name>
</gene>
<evidence type="ECO:0000256" key="6">
    <source>
        <dbReference type="SAM" id="Phobius"/>
    </source>
</evidence>
<feature type="transmembrane region" description="Helical" evidence="6">
    <location>
        <begin position="425"/>
        <end position="451"/>
    </location>
</feature>
<feature type="transmembrane region" description="Helical" evidence="6">
    <location>
        <begin position="92"/>
        <end position="110"/>
    </location>
</feature>
<proteinExistence type="predicted"/>
<dbReference type="NCBIfam" id="NF005141">
    <property type="entry name" value="PRK06590.1"/>
    <property type="match status" value="1"/>
</dbReference>
<feature type="domain" description="NADH-Ubiquinone oxidoreductase (complex I) chain 5 N-terminal" evidence="8">
    <location>
        <begin position="79"/>
        <end position="125"/>
    </location>
</feature>
<dbReference type="PANTHER" id="PTHR42829">
    <property type="entry name" value="NADH-UBIQUINONE OXIDOREDUCTASE CHAIN 5"/>
    <property type="match status" value="1"/>
</dbReference>
<dbReference type="GO" id="GO:0008137">
    <property type="term" value="F:NADH dehydrogenase (ubiquinone) activity"/>
    <property type="evidence" value="ECO:0007669"/>
    <property type="project" value="InterPro"/>
</dbReference>
<dbReference type="PRINTS" id="PR01434">
    <property type="entry name" value="NADHDHGNASE5"/>
</dbReference>
<feature type="transmembrane region" description="Helical" evidence="6">
    <location>
        <begin position="472"/>
        <end position="494"/>
    </location>
</feature>
<dbReference type="GO" id="GO:0016020">
    <property type="term" value="C:membrane"/>
    <property type="evidence" value="ECO:0007669"/>
    <property type="project" value="UniProtKB-SubCell"/>
</dbReference>
<reference evidence="9 10" key="1">
    <citation type="submission" date="2018-05" db="EMBL/GenBank/DDBJ databases">
        <title>A metagenomic window into the 2 km-deep terrestrial subsurface aquifer revealed taxonomically and functionally diverse microbial community comprising novel uncultured bacterial lineages.</title>
        <authorList>
            <person name="Kadnikov V.V."/>
            <person name="Mardanov A.V."/>
            <person name="Beletsky A.V."/>
            <person name="Banks D."/>
            <person name="Pimenov N.V."/>
            <person name="Frank Y.A."/>
            <person name="Karnachuk O.V."/>
            <person name="Ravin N.V."/>
        </authorList>
    </citation>
    <scope>NUCLEOTIDE SEQUENCE [LARGE SCALE GENOMIC DNA]</scope>
    <source>
        <strain evidence="9">BY</strain>
    </source>
</reference>
<dbReference type="Pfam" id="PF00662">
    <property type="entry name" value="Proton_antipo_N"/>
    <property type="match status" value="1"/>
</dbReference>
<dbReference type="GO" id="GO:0042773">
    <property type="term" value="P:ATP synthesis coupled electron transport"/>
    <property type="evidence" value="ECO:0007669"/>
    <property type="project" value="InterPro"/>
</dbReference>
<comment type="subcellular location">
    <subcellularLocation>
        <location evidence="1">Endomembrane system</location>
        <topology evidence="1">Multi-pass membrane protein</topology>
    </subcellularLocation>
    <subcellularLocation>
        <location evidence="5">Membrane</location>
        <topology evidence="5">Multi-pass membrane protein</topology>
    </subcellularLocation>
</comment>
<evidence type="ECO:0000313" key="10">
    <source>
        <dbReference type="Proteomes" id="UP000262583"/>
    </source>
</evidence>
<dbReference type="EMBL" id="CP030759">
    <property type="protein sequence ID" value="AXA36116.1"/>
    <property type="molecule type" value="Genomic_DNA"/>
</dbReference>
<evidence type="ECO:0000256" key="5">
    <source>
        <dbReference type="RuleBase" id="RU000320"/>
    </source>
</evidence>
<accession>A0A2Z4Y588</accession>
<dbReference type="AlphaFoldDB" id="A0A2Z4Y588"/>
<feature type="transmembrane region" description="Helical" evidence="6">
    <location>
        <begin position="383"/>
        <end position="405"/>
    </location>
</feature>
<dbReference type="NCBIfam" id="TIGR01974">
    <property type="entry name" value="NDH_I_L"/>
    <property type="match status" value="1"/>
</dbReference>
<feature type="transmembrane region" description="Helical" evidence="6">
    <location>
        <begin position="286"/>
        <end position="309"/>
    </location>
</feature>
<protein>
    <submittedName>
        <fullName evidence="9">NADH-ubiquinone oxidoreductase chain L</fullName>
    </submittedName>
</protein>
<dbReference type="GO" id="GO:0003954">
    <property type="term" value="F:NADH dehydrogenase activity"/>
    <property type="evidence" value="ECO:0007669"/>
    <property type="project" value="TreeGrafter"/>
</dbReference>
<dbReference type="KEGG" id="schv:BRCON_1339"/>
<feature type="transmembrane region" description="Helical" evidence="6">
    <location>
        <begin position="122"/>
        <end position="141"/>
    </location>
</feature>
<dbReference type="InterPro" id="IPR003945">
    <property type="entry name" value="NU5C-like"/>
</dbReference>
<keyword evidence="3 6" id="KW-1133">Transmembrane helix</keyword>